<keyword evidence="3" id="KW-1185">Reference proteome</keyword>
<protein>
    <submittedName>
        <fullName evidence="2">Uncharacterized protein</fullName>
    </submittedName>
</protein>
<feature type="non-terminal residue" evidence="2">
    <location>
        <position position="184"/>
    </location>
</feature>
<comment type="caution">
    <text evidence="2">The sequence shown here is derived from an EMBL/GenBank/DDBJ whole genome shotgun (WGS) entry which is preliminary data.</text>
</comment>
<gene>
    <name evidence="2" type="ORF">HaLaN_04501</name>
</gene>
<proteinExistence type="predicted"/>
<evidence type="ECO:0000313" key="3">
    <source>
        <dbReference type="Proteomes" id="UP000485058"/>
    </source>
</evidence>
<reference evidence="2 3" key="1">
    <citation type="submission" date="2020-02" db="EMBL/GenBank/DDBJ databases">
        <title>Draft genome sequence of Haematococcus lacustris strain NIES-144.</title>
        <authorList>
            <person name="Morimoto D."/>
            <person name="Nakagawa S."/>
            <person name="Yoshida T."/>
            <person name="Sawayama S."/>
        </authorList>
    </citation>
    <scope>NUCLEOTIDE SEQUENCE [LARGE SCALE GENOMIC DNA]</scope>
    <source>
        <strain evidence="2 3">NIES-144</strain>
    </source>
</reference>
<feature type="region of interest" description="Disordered" evidence="1">
    <location>
        <begin position="104"/>
        <end position="184"/>
    </location>
</feature>
<feature type="compositionally biased region" description="Polar residues" evidence="1">
    <location>
        <begin position="153"/>
        <end position="170"/>
    </location>
</feature>
<sequence>MACCGLFGGSKRRHPKAELAHRIPPPDGLPRAHQPIELGEQHPEGSAITPAQEAPLHAAPIQSEPHHECSWSLPLPARSAAHNNLTTTPTDSASIIHQLAVTRLPDSGTPSTHLQASTASLSAPSLSVADAQLSTRHPGSMPRDLSDPAQPPSAKSLSPSQADAASTQASHKVIVVSHPETADA</sequence>
<dbReference type="EMBL" id="BLLF01000229">
    <property type="protein sequence ID" value="GFH09377.1"/>
    <property type="molecule type" value="Genomic_DNA"/>
</dbReference>
<accession>A0A699YGU4</accession>
<dbReference type="Proteomes" id="UP000485058">
    <property type="component" value="Unassembled WGS sequence"/>
</dbReference>
<feature type="compositionally biased region" description="Low complexity" evidence="1">
    <location>
        <begin position="114"/>
        <end position="131"/>
    </location>
</feature>
<dbReference type="AlphaFoldDB" id="A0A699YGU4"/>
<evidence type="ECO:0000313" key="2">
    <source>
        <dbReference type="EMBL" id="GFH09377.1"/>
    </source>
</evidence>
<name>A0A699YGU4_HAELA</name>
<organism evidence="2 3">
    <name type="scientific">Haematococcus lacustris</name>
    <name type="common">Green alga</name>
    <name type="synonym">Haematococcus pluvialis</name>
    <dbReference type="NCBI Taxonomy" id="44745"/>
    <lineage>
        <taxon>Eukaryota</taxon>
        <taxon>Viridiplantae</taxon>
        <taxon>Chlorophyta</taxon>
        <taxon>core chlorophytes</taxon>
        <taxon>Chlorophyceae</taxon>
        <taxon>CS clade</taxon>
        <taxon>Chlamydomonadales</taxon>
        <taxon>Haematococcaceae</taxon>
        <taxon>Haematococcus</taxon>
    </lineage>
</organism>
<feature type="non-terminal residue" evidence="2">
    <location>
        <position position="1"/>
    </location>
</feature>
<feature type="region of interest" description="Disordered" evidence="1">
    <location>
        <begin position="1"/>
        <end position="46"/>
    </location>
</feature>
<evidence type="ECO:0000256" key="1">
    <source>
        <dbReference type="SAM" id="MobiDB-lite"/>
    </source>
</evidence>